<evidence type="ECO:0000313" key="2">
    <source>
        <dbReference type="Proteomes" id="UP001190700"/>
    </source>
</evidence>
<dbReference type="Proteomes" id="UP001190700">
    <property type="component" value="Unassembled WGS sequence"/>
</dbReference>
<reference evidence="1 2" key="1">
    <citation type="journal article" date="2015" name="Genome Biol. Evol.">
        <title>Comparative Genomics of a Bacterivorous Green Alga Reveals Evolutionary Causalities and Consequences of Phago-Mixotrophic Mode of Nutrition.</title>
        <authorList>
            <person name="Burns J.A."/>
            <person name="Paasch A."/>
            <person name="Narechania A."/>
            <person name="Kim E."/>
        </authorList>
    </citation>
    <scope>NUCLEOTIDE SEQUENCE [LARGE SCALE GENOMIC DNA]</scope>
    <source>
        <strain evidence="1 2">PLY_AMNH</strain>
    </source>
</reference>
<accession>A0AAE0ELF4</accession>
<name>A0AAE0ELF4_9CHLO</name>
<protein>
    <submittedName>
        <fullName evidence="1">Uncharacterized protein</fullName>
    </submittedName>
</protein>
<comment type="caution">
    <text evidence="1">The sequence shown here is derived from an EMBL/GenBank/DDBJ whole genome shotgun (WGS) entry which is preliminary data.</text>
</comment>
<organism evidence="1 2">
    <name type="scientific">Cymbomonas tetramitiformis</name>
    <dbReference type="NCBI Taxonomy" id="36881"/>
    <lineage>
        <taxon>Eukaryota</taxon>
        <taxon>Viridiplantae</taxon>
        <taxon>Chlorophyta</taxon>
        <taxon>Pyramimonadophyceae</taxon>
        <taxon>Pyramimonadales</taxon>
        <taxon>Pyramimonadaceae</taxon>
        <taxon>Cymbomonas</taxon>
    </lineage>
</organism>
<evidence type="ECO:0000313" key="1">
    <source>
        <dbReference type="EMBL" id="KAK3232823.1"/>
    </source>
</evidence>
<gene>
    <name evidence="1" type="ORF">CYMTET_56847</name>
</gene>
<proteinExistence type="predicted"/>
<keyword evidence="2" id="KW-1185">Reference proteome</keyword>
<dbReference type="AlphaFoldDB" id="A0AAE0ELF4"/>
<dbReference type="EMBL" id="LGRX02035881">
    <property type="protein sequence ID" value="KAK3232823.1"/>
    <property type="molecule type" value="Genomic_DNA"/>
</dbReference>
<sequence length="124" mass="14190">MRFLRRRTPAAGAQARRLSGLCQPVLNLAVPAARLRLQECYWKRGWGAKVKRTHECRRDLNVETSADSVLVERMADLKLSELHTGTSLMAWGDALNLKKEARSFWGDVLNLEKEARSFWGDELH</sequence>